<organism evidence="1 2">
    <name type="scientific">Staphylococcus shinii</name>
    <dbReference type="NCBI Taxonomy" id="2912228"/>
    <lineage>
        <taxon>Bacteria</taxon>
        <taxon>Bacillati</taxon>
        <taxon>Bacillota</taxon>
        <taxon>Bacilli</taxon>
        <taxon>Bacillales</taxon>
        <taxon>Staphylococcaceae</taxon>
        <taxon>Staphylococcus</taxon>
    </lineage>
</organism>
<dbReference type="EMBL" id="QXUF01000001">
    <property type="protein sequence ID" value="RIN03246.1"/>
    <property type="molecule type" value="Genomic_DNA"/>
</dbReference>
<dbReference type="Proteomes" id="UP000286317">
    <property type="component" value="Unassembled WGS sequence"/>
</dbReference>
<protein>
    <submittedName>
        <fullName evidence="1">Uncharacterized protein</fullName>
    </submittedName>
</protein>
<dbReference type="RefSeq" id="WP_107551283.1">
    <property type="nucleotide sequence ID" value="NZ_CP150685.1"/>
</dbReference>
<evidence type="ECO:0000313" key="2">
    <source>
        <dbReference type="Proteomes" id="UP000286317"/>
    </source>
</evidence>
<proteinExistence type="predicted"/>
<gene>
    <name evidence="1" type="ORF">BU112_00260</name>
</gene>
<reference evidence="1 2" key="1">
    <citation type="journal article" date="2016" name="Front. Microbiol.">
        <title>Comprehensive Phylogenetic Analysis of Bovine Non-aureus Staphylococci Species Based on Whole-Genome Sequencing.</title>
        <authorList>
            <person name="Naushad S."/>
            <person name="Barkema H.W."/>
            <person name="Luby C."/>
            <person name="Condas L.A."/>
            <person name="Nobrega D.B."/>
            <person name="Carson D.A."/>
            <person name="De Buck J."/>
        </authorList>
    </citation>
    <scope>NUCLEOTIDE SEQUENCE [LARGE SCALE GENOMIC DNA]</scope>
    <source>
        <strain evidence="1 2">SNUC 4554</strain>
    </source>
</reference>
<name>A0A418IJE1_9STAP</name>
<dbReference type="AlphaFoldDB" id="A0A418IJE1"/>
<accession>A0A418IJE1</accession>
<evidence type="ECO:0000313" key="1">
    <source>
        <dbReference type="EMBL" id="RIN03246.1"/>
    </source>
</evidence>
<comment type="caution">
    <text evidence="1">The sequence shown here is derived from an EMBL/GenBank/DDBJ whole genome shotgun (WGS) entry which is preliminary data.</text>
</comment>
<dbReference type="OrthoDB" id="2400777at2"/>
<sequence length="65" mass="7925">MSEETFKIKYTIEYERQYTFPAIVDEENEDIELRMANHMFTNLDEYTSSELFKDIDEVRITDRGY</sequence>
<keyword evidence="2" id="KW-1185">Reference proteome</keyword>